<feature type="compositionally biased region" description="Low complexity" evidence="1">
    <location>
        <begin position="526"/>
        <end position="535"/>
    </location>
</feature>
<feature type="compositionally biased region" description="Basic and acidic residues" evidence="1">
    <location>
        <begin position="94"/>
        <end position="112"/>
    </location>
</feature>
<feature type="compositionally biased region" description="Polar residues" evidence="1">
    <location>
        <begin position="401"/>
        <end position="412"/>
    </location>
</feature>
<evidence type="ECO:0000313" key="3">
    <source>
        <dbReference type="Proteomes" id="UP000762676"/>
    </source>
</evidence>
<feature type="compositionally biased region" description="Acidic residues" evidence="1">
    <location>
        <begin position="305"/>
        <end position="315"/>
    </location>
</feature>
<feature type="compositionally biased region" description="Low complexity" evidence="1">
    <location>
        <begin position="345"/>
        <end position="359"/>
    </location>
</feature>
<feature type="compositionally biased region" description="Basic and acidic residues" evidence="1">
    <location>
        <begin position="152"/>
        <end position="166"/>
    </location>
</feature>
<feature type="compositionally biased region" description="Low complexity" evidence="1">
    <location>
        <begin position="288"/>
        <end position="302"/>
    </location>
</feature>
<comment type="caution">
    <text evidence="2">The sequence shown here is derived from an EMBL/GenBank/DDBJ whole genome shotgun (WGS) entry which is preliminary data.</text>
</comment>
<feature type="compositionally biased region" description="Polar residues" evidence="1">
    <location>
        <begin position="475"/>
        <end position="490"/>
    </location>
</feature>
<feature type="compositionally biased region" description="Polar residues" evidence="1">
    <location>
        <begin position="62"/>
        <end position="75"/>
    </location>
</feature>
<organism evidence="2 3">
    <name type="scientific">Elysia marginata</name>
    <dbReference type="NCBI Taxonomy" id="1093978"/>
    <lineage>
        <taxon>Eukaryota</taxon>
        <taxon>Metazoa</taxon>
        <taxon>Spiralia</taxon>
        <taxon>Lophotrochozoa</taxon>
        <taxon>Mollusca</taxon>
        <taxon>Gastropoda</taxon>
        <taxon>Heterobranchia</taxon>
        <taxon>Euthyneura</taxon>
        <taxon>Panpulmonata</taxon>
        <taxon>Sacoglossa</taxon>
        <taxon>Placobranchoidea</taxon>
        <taxon>Plakobranchidae</taxon>
        <taxon>Elysia</taxon>
    </lineage>
</organism>
<reference evidence="2 3" key="1">
    <citation type="journal article" date="2021" name="Elife">
        <title>Chloroplast acquisition without the gene transfer in kleptoplastic sea slugs, Plakobranchus ocellatus.</title>
        <authorList>
            <person name="Maeda T."/>
            <person name="Takahashi S."/>
            <person name="Yoshida T."/>
            <person name="Shimamura S."/>
            <person name="Takaki Y."/>
            <person name="Nagai Y."/>
            <person name="Toyoda A."/>
            <person name="Suzuki Y."/>
            <person name="Arimoto A."/>
            <person name="Ishii H."/>
            <person name="Satoh N."/>
            <person name="Nishiyama T."/>
            <person name="Hasebe M."/>
            <person name="Maruyama T."/>
            <person name="Minagawa J."/>
            <person name="Obokata J."/>
            <person name="Shigenobu S."/>
        </authorList>
    </citation>
    <scope>NUCLEOTIDE SEQUENCE [LARGE SCALE GENOMIC DNA]</scope>
</reference>
<feature type="compositionally biased region" description="Basic and acidic residues" evidence="1">
    <location>
        <begin position="416"/>
        <end position="434"/>
    </location>
</feature>
<proteinExistence type="predicted"/>
<feature type="compositionally biased region" description="Acidic residues" evidence="1">
    <location>
        <begin position="232"/>
        <end position="245"/>
    </location>
</feature>
<dbReference type="AlphaFoldDB" id="A0AAV4JPP8"/>
<accession>A0AAV4JPP8</accession>
<feature type="compositionally biased region" description="Basic and acidic residues" evidence="1">
    <location>
        <begin position="185"/>
        <end position="204"/>
    </location>
</feature>
<keyword evidence="3" id="KW-1185">Reference proteome</keyword>
<evidence type="ECO:0000313" key="2">
    <source>
        <dbReference type="EMBL" id="GFS22932.1"/>
    </source>
</evidence>
<feature type="region of interest" description="Disordered" evidence="1">
    <location>
        <begin position="185"/>
        <end position="607"/>
    </location>
</feature>
<name>A0AAV4JPP8_9GAST</name>
<feature type="region of interest" description="Disordered" evidence="1">
    <location>
        <begin position="47"/>
        <end position="166"/>
    </location>
</feature>
<dbReference type="EMBL" id="BMAT01013915">
    <property type="protein sequence ID" value="GFS22932.1"/>
    <property type="molecule type" value="Genomic_DNA"/>
</dbReference>
<feature type="compositionally biased region" description="Polar residues" evidence="1">
    <location>
        <begin position="129"/>
        <end position="141"/>
    </location>
</feature>
<feature type="compositionally biased region" description="Polar residues" evidence="1">
    <location>
        <begin position="442"/>
        <end position="455"/>
    </location>
</feature>
<feature type="compositionally biased region" description="Basic and acidic residues" evidence="1">
    <location>
        <begin position="246"/>
        <end position="255"/>
    </location>
</feature>
<protein>
    <submittedName>
        <fullName evidence="2">AT-hook-containing transcription factor</fullName>
    </submittedName>
</protein>
<evidence type="ECO:0000256" key="1">
    <source>
        <dbReference type="SAM" id="MobiDB-lite"/>
    </source>
</evidence>
<sequence length="757" mass="83426">MAYVGDSSNFDLDDDGILRDSISGTDLLIDDDGILRDDDPDLDPYKHVTRGHWTDSGIGGDKQSSTSTLQHMQNSFEEDLPPIGDESINISEFEASKDDLSFDRLGDEEGREKKGRQAAGQSLDLMDTLGSTLDQPGTQPEQGGEDGQSRSAQREGEPDHQLFTDDYYKQLRDLGVLVDGVDLSRDSLNEFEELESRVASRMEGADEGEGEEGTMDLIGEYLASEYQKEKEEQEEDERERDEAEDELIRQEEAKQNARHGGRGPFAVDLHSRGSGLDEEDFDKDPSGAYSRASSARTISSRSFPGEDDDEYEDEEGAPRRRRRRRDRDFHDEDISEYDDDKENVNLSQNLGSQGGSQSQKTPGEDDDEIYHITSRMLPAAPGSNKTAGKVSRRHTGRPGSGASTPQRRSGSRGQHGHPENDSMFRDFDDARSVHSESGPYQRPTSANSHVSTASELVSRRQKKAEEAALNRIASARSQESFFQQGNSSQDAIKRTGTPTHKRLLPQPSGGASGGQDLNHSFKVKSKSSGSVSSSGPVRPTHSSVAEVSKSSPASKKSLPNTEGLPGSGSRRGSMSADRSRTDIDPEDDRESGALSDRLTQEAQKRKQATELVQQLQKDYDNLLTKYALAELTIDQMRLDGRVTIHTDSPTPGQATSGVMSPSVMGGGATVPQVMSLRQSPAQQGVLLRSSPASVGHTSPFVAVVTIDDDDDEEEEEEEFILYGRVKEIAKEWQRGIEKKRARRKEKDMYTQVKNERI</sequence>
<feature type="compositionally biased region" description="Low complexity" evidence="1">
    <location>
        <begin position="542"/>
        <end position="557"/>
    </location>
</feature>
<feature type="compositionally biased region" description="Basic and acidic residues" evidence="1">
    <location>
        <begin position="598"/>
        <end position="607"/>
    </location>
</feature>
<dbReference type="Proteomes" id="UP000762676">
    <property type="component" value="Unassembled WGS sequence"/>
</dbReference>
<feature type="compositionally biased region" description="Acidic residues" evidence="1">
    <location>
        <begin position="205"/>
        <end position="214"/>
    </location>
</feature>
<gene>
    <name evidence="2" type="ORF">ElyMa_006964100</name>
</gene>